<evidence type="ECO:0000256" key="1">
    <source>
        <dbReference type="SAM" id="Phobius"/>
    </source>
</evidence>
<dbReference type="RefSeq" id="WP_117545724.1">
    <property type="nucleotide sequence ID" value="NZ_QVLV01000030.1"/>
</dbReference>
<reference evidence="2" key="1">
    <citation type="submission" date="2018-08" db="EMBL/GenBank/DDBJ databases">
        <title>A genome reference for cultivated species of the human gut microbiota.</title>
        <authorList>
            <person name="Zou Y."/>
            <person name="Xue W."/>
            <person name="Luo G."/>
        </authorList>
    </citation>
    <scope>NUCLEOTIDE SEQUENCE [LARGE SCALE GENOMIC DNA]</scope>
    <source>
        <strain evidence="2">TF05-5AC</strain>
    </source>
</reference>
<dbReference type="AlphaFoldDB" id="A0A3E3HWB2"/>
<sequence length="616" mass="70654">MNRYTFCFTKKELKEFSIRAVLEQYRRRGRIWVILLLLCVLEAFISPAFSVVILFLFAAALGVDMFRTCRFLEKEHFLEKRILWVEDGLLKSSACGAGEIPCSRINIIVKSKNLLMLGYSQSKRQIVWYPLPLRVFENTGELERFRELFGKPENPAAGWSAGMGRQPQTGAVFSFTFPVDEEKWISIYKNALMTINSGTLGFPQNMKTFLGVYGVVFAVAGLFWFFRSGDHTPVFPAALFLMLVFLMLFRWKSDPEKTIRKQVRNGTLQNDIYGVWELHLMEEGVIQIMAGRSRSFLKWEEFSWLVETDEEFFLFKKNKVQFIPILKEGIQSYQQAEAMCRFCESRGIAGLPSKRMKYLPGWFFYVGLAFVLLAMFAVGIWSGFARDRQRAEAQKEAAAYADNEWTEAFDPADYPDYVPLDGQVETLRSLGFSITDQLADRVRGVMEDDMTRVYVEGYPYTWLLTELGVPSRDENGRISGYPEEVFWFDFEGWDISNDYTEVLEGMLALAGDSPLEDVTEISEDTENMDWEAGSGSITVKLLWKGRSCSWDMDVEYDWIDPDILGVFNGLLEQTDAAERFYVIGDNGQGALVFYRTAEWAQAFEKATGLMPEAPVV</sequence>
<dbReference type="GeneID" id="97990230"/>
<evidence type="ECO:0000313" key="3">
    <source>
        <dbReference type="Proteomes" id="UP000260812"/>
    </source>
</evidence>
<dbReference type="Proteomes" id="UP000260812">
    <property type="component" value="Unassembled WGS sequence"/>
</dbReference>
<keyword evidence="1" id="KW-0472">Membrane</keyword>
<evidence type="ECO:0000313" key="2">
    <source>
        <dbReference type="EMBL" id="RGE56109.1"/>
    </source>
</evidence>
<feature type="transmembrane region" description="Helical" evidence="1">
    <location>
        <begin position="362"/>
        <end position="384"/>
    </location>
</feature>
<feature type="transmembrane region" description="Helical" evidence="1">
    <location>
        <begin position="208"/>
        <end position="226"/>
    </location>
</feature>
<gene>
    <name evidence="2" type="ORF">DXC51_26080</name>
</gene>
<protein>
    <submittedName>
        <fullName evidence="2">YcxB family protein</fullName>
    </submittedName>
</protein>
<feature type="transmembrane region" description="Helical" evidence="1">
    <location>
        <begin position="232"/>
        <end position="251"/>
    </location>
</feature>
<name>A0A3E3HWB2_9FIRM</name>
<organism evidence="2 3">
    <name type="scientific">Eisenbergiella massiliensis</name>
    <dbReference type="NCBI Taxonomy" id="1720294"/>
    <lineage>
        <taxon>Bacteria</taxon>
        <taxon>Bacillati</taxon>
        <taxon>Bacillota</taxon>
        <taxon>Clostridia</taxon>
        <taxon>Lachnospirales</taxon>
        <taxon>Lachnospiraceae</taxon>
        <taxon>Eisenbergiella</taxon>
    </lineage>
</organism>
<keyword evidence="1" id="KW-0812">Transmembrane</keyword>
<dbReference type="EMBL" id="QVLV01000030">
    <property type="protein sequence ID" value="RGE56109.1"/>
    <property type="molecule type" value="Genomic_DNA"/>
</dbReference>
<feature type="transmembrane region" description="Helical" evidence="1">
    <location>
        <begin position="31"/>
        <end position="61"/>
    </location>
</feature>
<comment type="caution">
    <text evidence="2">The sequence shown here is derived from an EMBL/GenBank/DDBJ whole genome shotgun (WGS) entry which is preliminary data.</text>
</comment>
<keyword evidence="1" id="KW-1133">Transmembrane helix</keyword>
<proteinExistence type="predicted"/>
<keyword evidence="3" id="KW-1185">Reference proteome</keyword>
<accession>A0A3E3HWB2</accession>